<gene>
    <name evidence="4" type="primary">LOC114326262</name>
</gene>
<name>A0A6P7FA72_DIAVI</name>
<dbReference type="SUPFAM" id="SSF53335">
    <property type="entry name" value="S-adenosyl-L-methionine-dependent methyltransferases"/>
    <property type="match status" value="1"/>
</dbReference>
<reference evidence="2" key="2">
    <citation type="submission" date="2025-05" db="UniProtKB">
        <authorList>
            <consortium name="EnsemblMetazoa"/>
        </authorList>
    </citation>
    <scope>IDENTIFICATION</scope>
</reference>
<dbReference type="CDD" id="cd02440">
    <property type="entry name" value="AdoMet_MTases"/>
    <property type="match status" value="1"/>
</dbReference>
<dbReference type="Gene3D" id="3.40.50.150">
    <property type="entry name" value="Vaccinia Virus protein VP39"/>
    <property type="match status" value="1"/>
</dbReference>
<proteinExistence type="predicted"/>
<organism evidence="4">
    <name type="scientific">Diabrotica virgifera virgifera</name>
    <name type="common">western corn rootworm</name>
    <dbReference type="NCBI Taxonomy" id="50390"/>
    <lineage>
        <taxon>Eukaryota</taxon>
        <taxon>Metazoa</taxon>
        <taxon>Ecdysozoa</taxon>
        <taxon>Arthropoda</taxon>
        <taxon>Hexapoda</taxon>
        <taxon>Insecta</taxon>
        <taxon>Pterygota</taxon>
        <taxon>Neoptera</taxon>
        <taxon>Endopterygota</taxon>
        <taxon>Coleoptera</taxon>
        <taxon>Polyphaga</taxon>
        <taxon>Cucujiformia</taxon>
        <taxon>Chrysomeloidea</taxon>
        <taxon>Chrysomelidae</taxon>
        <taxon>Galerucinae</taxon>
        <taxon>Diabroticina</taxon>
        <taxon>Diabroticites</taxon>
        <taxon>Diabrotica</taxon>
    </lineage>
</organism>
<dbReference type="PANTHER" id="PTHR43861">
    <property type="entry name" value="TRANS-ACONITATE 2-METHYLTRANSFERASE-RELATED"/>
    <property type="match status" value="1"/>
</dbReference>
<evidence type="ECO:0000259" key="1">
    <source>
        <dbReference type="Pfam" id="PF08242"/>
    </source>
</evidence>
<dbReference type="RefSeq" id="XP_028130375.1">
    <property type="nucleotide sequence ID" value="XM_028274574.1"/>
</dbReference>
<dbReference type="Pfam" id="PF08242">
    <property type="entry name" value="Methyltransf_12"/>
    <property type="match status" value="1"/>
</dbReference>
<sequence>MIPELWLVGNIVTVRLTRIHLDKYKHLLQWKKSESILEFGCGDGQVSEKLLLPVLPKDYKEYVAMDNSKEMLDHYKQHVNIPRLQAVHRDISTKPLETCWRSRFDHVFGLFVMHMVQNPRSAIENIQSMLKPGGQAFLTFFERMPVHKTFEALEKHPKWGKYGTFLSNYNTNSNPKLEYESDLKAAGFKNYVIHAEEPVGCTFDDEESYKKLYISVNKMLPKIPDEDKDEYIKDYLNEVERQGYPLVFNEESGKRIPTLYVKIQAFININNMLKPGGQAFLSFFERAPADHAFHNLLQYPKWSRYGHMLSAHYYSENVEESYKKDIDAAGFKSYTFDVEKDYAIWHESVEERRAGYVSVNIILPRIPEELRDEYLRDYIKEIESGGHILSMERDGKQKTYTKANLFITVMDKYE</sequence>
<dbReference type="OrthoDB" id="66144at2759"/>
<dbReference type="EnsemblMetazoa" id="XM_028274574.2">
    <property type="protein sequence ID" value="XP_028130375.1"/>
    <property type="gene ID" value="LOC114326262"/>
</dbReference>
<evidence type="ECO:0000313" key="2">
    <source>
        <dbReference type="EnsemblMetazoa" id="XP_028130375.1"/>
    </source>
</evidence>
<dbReference type="InterPro" id="IPR029063">
    <property type="entry name" value="SAM-dependent_MTases_sf"/>
</dbReference>
<dbReference type="InterPro" id="IPR013217">
    <property type="entry name" value="Methyltransf_12"/>
</dbReference>
<protein>
    <submittedName>
        <fullName evidence="4">Juvenile hormone acid O-methyltransferase-like</fullName>
    </submittedName>
</protein>
<reference evidence="4" key="1">
    <citation type="submission" date="2025-04" db="UniProtKB">
        <authorList>
            <consortium name="RefSeq"/>
        </authorList>
    </citation>
    <scope>IDENTIFICATION</scope>
    <source>
        <tissue evidence="4">Whole insect</tissue>
    </source>
</reference>
<dbReference type="Proteomes" id="UP001652700">
    <property type="component" value="Unplaced"/>
</dbReference>
<dbReference type="InParanoid" id="A0A6P7FA72"/>
<keyword evidence="3" id="KW-1185">Reference proteome</keyword>
<dbReference type="GeneID" id="114326262"/>
<dbReference type="AlphaFoldDB" id="A0A6P7FA72"/>
<dbReference type="KEGG" id="dvv:114326262"/>
<accession>A0A6P7FA72</accession>
<evidence type="ECO:0000313" key="3">
    <source>
        <dbReference type="Proteomes" id="UP001652700"/>
    </source>
</evidence>
<feature type="domain" description="Methyltransferase type 12" evidence="1">
    <location>
        <begin position="37"/>
        <end position="135"/>
    </location>
</feature>
<dbReference type="PANTHER" id="PTHR43861:SF1">
    <property type="entry name" value="TRANS-ACONITATE 2-METHYLTRANSFERASE"/>
    <property type="match status" value="1"/>
</dbReference>
<evidence type="ECO:0000313" key="4">
    <source>
        <dbReference type="RefSeq" id="XP_028130375.1"/>
    </source>
</evidence>